<organism evidence="1 2">
    <name type="scientific">Brachyspira hampsonii</name>
    <dbReference type="NCBI Taxonomy" id="1287055"/>
    <lineage>
        <taxon>Bacteria</taxon>
        <taxon>Pseudomonadati</taxon>
        <taxon>Spirochaetota</taxon>
        <taxon>Spirochaetia</taxon>
        <taxon>Brachyspirales</taxon>
        <taxon>Brachyspiraceae</taxon>
        <taxon>Brachyspira</taxon>
    </lineage>
</organism>
<proteinExistence type="predicted"/>
<sequence>MGRYGINKDTQSTENISVSKINYGEHRNKYKKELYNLLNGIEENSLNSKTILQFYVLLRNYGIYAEDDIDSAYKYFEDKDERLIVKLAVYLSDLNNKRKIYKALKLILKCIDNIRDFSNNGFYLDFLEDLKAVCGLIVAPSYNNFIEPSIYTHNNIFKEDSSIVEQIIKHNEISSNEHFEGDNTFEFDSYEEIRRNKAISKKIMKTVKGVS</sequence>
<gene>
    <name evidence="1" type="ORF">BFL38_14175</name>
</gene>
<dbReference type="AlphaFoldDB" id="A0A1E5NH04"/>
<evidence type="ECO:0000313" key="2">
    <source>
        <dbReference type="Proteomes" id="UP000095247"/>
    </source>
</evidence>
<name>A0A1E5NH04_9SPIR</name>
<protein>
    <submittedName>
        <fullName evidence="1">Uncharacterized protein</fullName>
    </submittedName>
</protein>
<reference evidence="1 2" key="1">
    <citation type="submission" date="2016-08" db="EMBL/GenBank/DDBJ databases">
        <title>Characterization and recognition of Brachyspira hampsonii sp. nov., a novel intestinal spirochete that is pathogenic to pigs.</title>
        <authorList>
            <person name="Mirajkar N."/>
            <person name="La T."/>
            <person name="Phillips N."/>
            <person name="Hampson D."/>
            <person name="Gebhart C."/>
        </authorList>
    </citation>
    <scope>NUCLEOTIDE SEQUENCE [LARGE SCALE GENOMIC DNA]</scope>
    <source>
        <strain evidence="1 2">P280/1</strain>
    </source>
</reference>
<dbReference type="RefSeq" id="WP_069725984.1">
    <property type="nucleotide sequence ID" value="NZ_MDCO01000006.1"/>
</dbReference>
<comment type="caution">
    <text evidence="1">The sequence shown here is derived from an EMBL/GenBank/DDBJ whole genome shotgun (WGS) entry which is preliminary data.</text>
</comment>
<dbReference type="Proteomes" id="UP000095247">
    <property type="component" value="Unassembled WGS sequence"/>
</dbReference>
<accession>A0A1E5NH04</accession>
<dbReference type="EMBL" id="MDCO01000006">
    <property type="protein sequence ID" value="OEJ15433.1"/>
    <property type="molecule type" value="Genomic_DNA"/>
</dbReference>
<evidence type="ECO:0000313" key="1">
    <source>
        <dbReference type="EMBL" id="OEJ15433.1"/>
    </source>
</evidence>